<dbReference type="RefSeq" id="WP_104757093.1">
    <property type="nucleotide sequence ID" value="NZ_JBHEEO010000002.1"/>
</dbReference>
<dbReference type="Pfam" id="PF01343">
    <property type="entry name" value="Peptidase_S49"/>
    <property type="match status" value="1"/>
</dbReference>
<dbReference type="PANTHER" id="PTHR42987">
    <property type="entry name" value="PEPTIDASE S49"/>
    <property type="match status" value="1"/>
</dbReference>
<keyword evidence="5" id="KW-1133">Transmembrane helix</keyword>
<keyword evidence="5" id="KW-0472">Membrane</keyword>
<evidence type="ECO:0000256" key="4">
    <source>
        <dbReference type="ARBA" id="ARBA00022825"/>
    </source>
</evidence>
<dbReference type="InterPro" id="IPR004635">
    <property type="entry name" value="Pept_S49_SppA"/>
</dbReference>
<accession>A0A2S7IVQ1</accession>
<reference evidence="7 8" key="1">
    <citation type="submission" date="2018-02" db="EMBL/GenBank/DDBJ databases">
        <title>Draft genome sequence of Ochrobactrum oryzae found in Brazil.</title>
        <authorList>
            <person name="Cerdeira L."/>
            <person name="Andrade F."/>
            <person name="Zacariotto T."/>
            <person name="Barbosa B."/>
            <person name="Santos S."/>
            <person name="Cassetari V."/>
            <person name="Lincopan N."/>
        </authorList>
    </citation>
    <scope>NUCLEOTIDE SEQUENCE [LARGE SCALE GENOMIC DNA]</scope>
    <source>
        <strain evidence="7 8">OA447</strain>
    </source>
</reference>
<evidence type="ECO:0000313" key="7">
    <source>
        <dbReference type="EMBL" id="PQA72020.1"/>
    </source>
</evidence>
<feature type="domain" description="Peptidase S49" evidence="6">
    <location>
        <begin position="107"/>
        <end position="252"/>
    </location>
</feature>
<dbReference type="Gene3D" id="6.20.330.10">
    <property type="match status" value="1"/>
</dbReference>
<keyword evidence="4" id="KW-0720">Serine protease</keyword>
<dbReference type="Gene3D" id="3.90.226.10">
    <property type="entry name" value="2-enoyl-CoA Hydratase, Chain A, domain 1"/>
    <property type="match status" value="1"/>
</dbReference>
<evidence type="ECO:0000259" key="6">
    <source>
        <dbReference type="Pfam" id="PF01343"/>
    </source>
</evidence>
<dbReference type="CDD" id="cd07023">
    <property type="entry name" value="S49_Sppa_N_C"/>
    <property type="match status" value="1"/>
</dbReference>
<comment type="similarity">
    <text evidence="1">Belongs to the peptidase S49 family.</text>
</comment>
<evidence type="ECO:0000313" key="8">
    <source>
        <dbReference type="Proteomes" id="UP000238493"/>
    </source>
</evidence>
<dbReference type="PANTHER" id="PTHR42987:SF6">
    <property type="entry name" value="PROTEINASE IV"/>
    <property type="match status" value="1"/>
</dbReference>
<dbReference type="InterPro" id="IPR047272">
    <property type="entry name" value="S49_SppA_C"/>
</dbReference>
<keyword evidence="5" id="KW-0812">Transmembrane</keyword>
<organism evidence="7 8">
    <name type="scientific">Brucella oryzae</name>
    <dbReference type="NCBI Taxonomy" id="335286"/>
    <lineage>
        <taxon>Bacteria</taxon>
        <taxon>Pseudomonadati</taxon>
        <taxon>Pseudomonadota</taxon>
        <taxon>Alphaproteobacteria</taxon>
        <taxon>Hyphomicrobiales</taxon>
        <taxon>Brucellaceae</taxon>
        <taxon>Brucella/Ochrobactrum group</taxon>
        <taxon>Brucella</taxon>
    </lineage>
</organism>
<dbReference type="GO" id="GO:0008236">
    <property type="term" value="F:serine-type peptidase activity"/>
    <property type="evidence" value="ECO:0007669"/>
    <property type="project" value="UniProtKB-KW"/>
</dbReference>
<evidence type="ECO:0000256" key="5">
    <source>
        <dbReference type="SAM" id="Phobius"/>
    </source>
</evidence>
<sequence length="323" mass="35111">MAQDAEAIIERRKLRRKLTVWRAAFLLLIAALIAAFASCSLRGANFNQPHIAKVRIEGTIFENEELLKRLEKIAKDDAVKGVILILDSPGGTTVGGEAIFGAVRKIAEKKPVVTQVGTLAASAGYMIASASDHIVARQTSIVGSIGVLFQYPDVSKLLDTIGVKVETIKSSPLKAEPNYFSPASEEAKGMIRNMIMDSYAWFVDIVEKRRSFTHEQALALANGAVFTGRQALDKKLIDGLGGEEEAVAWLASKGLSKDLPRLEWKPVNSETGFSLRDLIIHAGARLIGVPQEANGILKEIARERIFLDGLLSVWHVDGTPEAN</sequence>
<evidence type="ECO:0000256" key="3">
    <source>
        <dbReference type="ARBA" id="ARBA00022801"/>
    </source>
</evidence>
<evidence type="ECO:0000256" key="1">
    <source>
        <dbReference type="ARBA" id="ARBA00008683"/>
    </source>
</evidence>
<feature type="transmembrane region" description="Helical" evidence="5">
    <location>
        <begin position="20"/>
        <end position="38"/>
    </location>
</feature>
<comment type="caution">
    <text evidence="7">The sequence shown here is derived from an EMBL/GenBank/DDBJ whole genome shotgun (WGS) entry which is preliminary data.</text>
</comment>
<dbReference type="AlphaFoldDB" id="A0A2S7IVQ1"/>
<keyword evidence="2" id="KW-0645">Protease</keyword>
<name>A0A2S7IVQ1_9HYPH</name>
<proteinExistence type="inferred from homology"/>
<dbReference type="Proteomes" id="UP000238493">
    <property type="component" value="Unassembled WGS sequence"/>
</dbReference>
<gene>
    <name evidence="7" type="primary">sppA</name>
    <name evidence="7" type="ORF">C3731_18495</name>
</gene>
<dbReference type="SUPFAM" id="SSF52096">
    <property type="entry name" value="ClpP/crotonase"/>
    <property type="match status" value="1"/>
</dbReference>
<dbReference type="InterPro" id="IPR002142">
    <property type="entry name" value="Peptidase_S49"/>
</dbReference>
<dbReference type="InterPro" id="IPR029045">
    <property type="entry name" value="ClpP/crotonase-like_dom_sf"/>
</dbReference>
<dbReference type="NCBIfam" id="TIGR00706">
    <property type="entry name" value="SppA_dom"/>
    <property type="match status" value="1"/>
</dbReference>
<evidence type="ECO:0000256" key="2">
    <source>
        <dbReference type="ARBA" id="ARBA00022670"/>
    </source>
</evidence>
<dbReference type="GO" id="GO:0006508">
    <property type="term" value="P:proteolysis"/>
    <property type="evidence" value="ECO:0007669"/>
    <property type="project" value="UniProtKB-KW"/>
</dbReference>
<protein>
    <submittedName>
        <fullName evidence="7">Signal peptide peptidase SppA</fullName>
    </submittedName>
</protein>
<keyword evidence="3" id="KW-0378">Hydrolase</keyword>
<keyword evidence="8" id="KW-1185">Reference proteome</keyword>
<dbReference type="OrthoDB" id="9764363at2"/>
<dbReference type="EMBL" id="PTRC01000037">
    <property type="protein sequence ID" value="PQA72020.1"/>
    <property type="molecule type" value="Genomic_DNA"/>
</dbReference>